<sequence>MQGLQRSDLGSCNRRPTLRSSALTALLLSSSAQPLLAVAKAPRKASDGAASGRWTVPQELQEHATLLAETDEGGQVYLIDARPQHRSKGQRSFHHSCNFDGVEMLPMEDDATDKTVEAEVAKAVAEALAGLRYLPGNYNNAAKDCWSWRLERRRQAAAARSVSAAGGNSHPTLSVYGSVRLAKTMGISERLRQGLAGLGAYCLCLLAVVLGPSGNLGGLFGPVLALLSLGLVFIGGMQFSLVNPAWAMLTSRPGPNLYCAFSSFFVFAMMASLALGPVQLALQLDMAEEMSDVRICDWPSWQDTSGGVYFRDGTIIPSGEIPGAGVTEISVTHCEWHSEGWEPCR</sequence>
<evidence type="ECO:0000256" key="1">
    <source>
        <dbReference type="SAM" id="Phobius"/>
    </source>
</evidence>
<evidence type="ECO:0000313" key="3">
    <source>
        <dbReference type="Proteomes" id="UP000654075"/>
    </source>
</evidence>
<feature type="transmembrane region" description="Helical" evidence="1">
    <location>
        <begin position="194"/>
        <end position="212"/>
    </location>
</feature>
<feature type="transmembrane region" description="Helical" evidence="1">
    <location>
        <begin position="261"/>
        <end position="282"/>
    </location>
</feature>
<keyword evidence="3" id="KW-1185">Reference proteome</keyword>
<reference evidence="2" key="1">
    <citation type="submission" date="2021-02" db="EMBL/GenBank/DDBJ databases">
        <authorList>
            <person name="Dougan E. K."/>
            <person name="Rhodes N."/>
            <person name="Thang M."/>
            <person name="Chan C."/>
        </authorList>
    </citation>
    <scope>NUCLEOTIDE SEQUENCE</scope>
</reference>
<name>A0A813FUZ5_POLGL</name>
<keyword evidence="1" id="KW-0472">Membrane</keyword>
<proteinExistence type="predicted"/>
<evidence type="ECO:0000313" key="2">
    <source>
        <dbReference type="EMBL" id="CAE8617703.1"/>
    </source>
</evidence>
<keyword evidence="1" id="KW-1133">Transmembrane helix</keyword>
<protein>
    <submittedName>
        <fullName evidence="2">Uncharacterized protein</fullName>
    </submittedName>
</protein>
<dbReference type="EMBL" id="CAJNNV010026256">
    <property type="protein sequence ID" value="CAE8617703.1"/>
    <property type="molecule type" value="Genomic_DNA"/>
</dbReference>
<keyword evidence="1" id="KW-0812">Transmembrane</keyword>
<gene>
    <name evidence="2" type="ORF">PGLA1383_LOCUS35363</name>
</gene>
<feature type="transmembrane region" description="Helical" evidence="1">
    <location>
        <begin position="219"/>
        <end position="241"/>
    </location>
</feature>
<comment type="caution">
    <text evidence="2">The sequence shown here is derived from an EMBL/GenBank/DDBJ whole genome shotgun (WGS) entry which is preliminary data.</text>
</comment>
<dbReference type="Proteomes" id="UP000654075">
    <property type="component" value="Unassembled WGS sequence"/>
</dbReference>
<dbReference type="AlphaFoldDB" id="A0A813FUZ5"/>
<organism evidence="2 3">
    <name type="scientific">Polarella glacialis</name>
    <name type="common">Dinoflagellate</name>
    <dbReference type="NCBI Taxonomy" id="89957"/>
    <lineage>
        <taxon>Eukaryota</taxon>
        <taxon>Sar</taxon>
        <taxon>Alveolata</taxon>
        <taxon>Dinophyceae</taxon>
        <taxon>Suessiales</taxon>
        <taxon>Suessiaceae</taxon>
        <taxon>Polarella</taxon>
    </lineage>
</organism>
<feature type="non-terminal residue" evidence="2">
    <location>
        <position position="345"/>
    </location>
</feature>
<dbReference type="OrthoDB" id="412126at2759"/>
<accession>A0A813FUZ5</accession>